<dbReference type="OrthoDB" id="574720at2"/>
<reference evidence="1 2" key="2">
    <citation type="submission" date="2018-03" db="EMBL/GenBank/DDBJ databases">
        <title>The ancient ancestry and fast evolution of plastids.</title>
        <authorList>
            <person name="Moore K.R."/>
            <person name="Magnabosco C."/>
            <person name="Momper L."/>
            <person name="Gold D.A."/>
            <person name="Bosak T."/>
            <person name="Fournier G.P."/>
        </authorList>
    </citation>
    <scope>NUCLEOTIDE SEQUENCE [LARGE SCALE GENOMIC DNA]</scope>
    <source>
        <strain evidence="1 2">ULC007</strain>
    </source>
</reference>
<dbReference type="STRING" id="1920490.GCA_001895925_04029"/>
<dbReference type="EMBL" id="PVWG01000008">
    <property type="protein sequence ID" value="PSB19968.1"/>
    <property type="molecule type" value="Genomic_DNA"/>
</dbReference>
<accession>A0A2T1DHL0</accession>
<name>A0A2T1DHL0_9CYAN</name>
<evidence type="ECO:0000313" key="1">
    <source>
        <dbReference type="EMBL" id="PSB19968.1"/>
    </source>
</evidence>
<dbReference type="AlphaFoldDB" id="A0A2T1DHL0"/>
<comment type="caution">
    <text evidence="1">The sequence shown here is derived from an EMBL/GenBank/DDBJ whole genome shotgun (WGS) entry which is preliminary data.</text>
</comment>
<sequence>MSGTYSISSTNLPEGSLGGALQMLSITPCNPNQLTQYKHSQTSSGVALNNTVFDRESGKPITIQYPSFDLIMSDASLSFRTDAYRLSSGRLVLLLKCLLIIQDLPEAALEEACEELGGISRFHKNRLPQASIPTIPASSIRGKLRATQVRPPIVLEP</sequence>
<keyword evidence="2" id="KW-1185">Reference proteome</keyword>
<proteinExistence type="predicted"/>
<evidence type="ECO:0000313" key="2">
    <source>
        <dbReference type="Proteomes" id="UP000238634"/>
    </source>
</evidence>
<reference evidence="1 2" key="1">
    <citation type="submission" date="2018-02" db="EMBL/GenBank/DDBJ databases">
        <authorList>
            <person name="Cohen D.B."/>
            <person name="Kent A.D."/>
        </authorList>
    </citation>
    <scope>NUCLEOTIDE SEQUENCE [LARGE SCALE GENOMIC DNA]</scope>
    <source>
        <strain evidence="1 2">ULC007</strain>
    </source>
</reference>
<protein>
    <submittedName>
        <fullName evidence="1">Uncharacterized protein</fullName>
    </submittedName>
</protein>
<gene>
    <name evidence="1" type="ORF">C7B65_09920</name>
</gene>
<dbReference type="Proteomes" id="UP000238634">
    <property type="component" value="Unassembled WGS sequence"/>
</dbReference>
<organism evidence="1 2">
    <name type="scientific">Phormidesmis priestleyi ULC007</name>
    <dbReference type="NCBI Taxonomy" id="1920490"/>
    <lineage>
        <taxon>Bacteria</taxon>
        <taxon>Bacillati</taxon>
        <taxon>Cyanobacteriota</taxon>
        <taxon>Cyanophyceae</taxon>
        <taxon>Leptolyngbyales</taxon>
        <taxon>Leptolyngbyaceae</taxon>
        <taxon>Phormidesmis</taxon>
    </lineage>
</organism>